<accession>A0ABP7GFY2</accession>
<comment type="caution">
    <text evidence="5">The sequence shown here is derived from an EMBL/GenBank/DDBJ whole genome shotgun (WGS) entry which is preliminary data.</text>
</comment>
<dbReference type="Pfam" id="PF00440">
    <property type="entry name" value="TetR_N"/>
    <property type="match status" value="1"/>
</dbReference>
<feature type="DNA-binding region" description="H-T-H motif" evidence="2">
    <location>
        <begin position="43"/>
        <end position="62"/>
    </location>
</feature>
<evidence type="ECO:0000256" key="2">
    <source>
        <dbReference type="PROSITE-ProRule" id="PRU00335"/>
    </source>
</evidence>
<evidence type="ECO:0000256" key="3">
    <source>
        <dbReference type="SAM" id="MobiDB-lite"/>
    </source>
</evidence>
<dbReference type="PANTHER" id="PTHR30055:SF226">
    <property type="entry name" value="HTH-TYPE TRANSCRIPTIONAL REGULATOR PKSA"/>
    <property type="match status" value="1"/>
</dbReference>
<feature type="domain" description="HTH tetR-type" evidence="4">
    <location>
        <begin position="20"/>
        <end position="80"/>
    </location>
</feature>
<feature type="compositionally biased region" description="Gly residues" evidence="3">
    <location>
        <begin position="209"/>
        <end position="221"/>
    </location>
</feature>
<dbReference type="PROSITE" id="PS50977">
    <property type="entry name" value="HTH_TETR_2"/>
    <property type="match status" value="1"/>
</dbReference>
<organism evidence="5 6">
    <name type="scientific">Salinactinospora qingdaonensis</name>
    <dbReference type="NCBI Taxonomy" id="702744"/>
    <lineage>
        <taxon>Bacteria</taxon>
        <taxon>Bacillati</taxon>
        <taxon>Actinomycetota</taxon>
        <taxon>Actinomycetes</taxon>
        <taxon>Streptosporangiales</taxon>
        <taxon>Nocardiopsidaceae</taxon>
        <taxon>Salinactinospora</taxon>
    </lineage>
</organism>
<feature type="region of interest" description="Disordered" evidence="3">
    <location>
        <begin position="1"/>
        <end position="20"/>
    </location>
</feature>
<dbReference type="SUPFAM" id="SSF46689">
    <property type="entry name" value="Homeodomain-like"/>
    <property type="match status" value="1"/>
</dbReference>
<dbReference type="Gene3D" id="1.10.357.10">
    <property type="entry name" value="Tetracycline Repressor, domain 2"/>
    <property type="match status" value="1"/>
</dbReference>
<gene>
    <name evidence="5" type="ORF">GCM10022402_45900</name>
</gene>
<evidence type="ECO:0000313" key="6">
    <source>
        <dbReference type="Proteomes" id="UP001500908"/>
    </source>
</evidence>
<protein>
    <submittedName>
        <fullName evidence="5">TetR family transcriptional regulator</fullName>
    </submittedName>
</protein>
<dbReference type="InterPro" id="IPR050109">
    <property type="entry name" value="HTH-type_TetR-like_transc_reg"/>
</dbReference>
<dbReference type="EMBL" id="BAABDD010000038">
    <property type="protein sequence ID" value="GAA3763264.1"/>
    <property type="molecule type" value="Genomic_DNA"/>
</dbReference>
<keyword evidence="6" id="KW-1185">Reference proteome</keyword>
<dbReference type="InterPro" id="IPR001647">
    <property type="entry name" value="HTH_TetR"/>
</dbReference>
<dbReference type="PRINTS" id="PR00455">
    <property type="entry name" value="HTHTETR"/>
</dbReference>
<dbReference type="RefSeq" id="WP_344976354.1">
    <property type="nucleotide sequence ID" value="NZ_BAABDD010000038.1"/>
</dbReference>
<name>A0ABP7GFY2_9ACTN</name>
<dbReference type="Proteomes" id="UP001500908">
    <property type="component" value="Unassembled WGS sequence"/>
</dbReference>
<dbReference type="PANTHER" id="PTHR30055">
    <property type="entry name" value="HTH-TYPE TRANSCRIPTIONAL REGULATOR RUTR"/>
    <property type="match status" value="1"/>
</dbReference>
<feature type="region of interest" description="Disordered" evidence="3">
    <location>
        <begin position="207"/>
        <end position="227"/>
    </location>
</feature>
<sequence>MTAIGEAMTGNDSSGGRSAGPSTAEVVAAAVRLFTSHGYAATTMGDIAVDIGVSRRTLFRNYGSKEDLLFAEHEDVFETVQRYLSTSANTDRVAAVCEAARMVFASFVRAPEIAVPRYHLVRALPALRDREIAMTARYQRAFSRHLAAGETDETRLLICASCAASLIAAHNHVLRAWLRAPSGPLPWERFDTALEVVTEGIRDRLRVGGAAGSTQGGGRPTGEGEPDEDAVLVAVYPTRMEGAEVMRRVRQALQ</sequence>
<evidence type="ECO:0000259" key="4">
    <source>
        <dbReference type="PROSITE" id="PS50977"/>
    </source>
</evidence>
<proteinExistence type="predicted"/>
<evidence type="ECO:0000256" key="1">
    <source>
        <dbReference type="ARBA" id="ARBA00023125"/>
    </source>
</evidence>
<keyword evidence="1 2" id="KW-0238">DNA-binding</keyword>
<evidence type="ECO:0000313" key="5">
    <source>
        <dbReference type="EMBL" id="GAA3763264.1"/>
    </source>
</evidence>
<reference evidence="6" key="1">
    <citation type="journal article" date="2019" name="Int. J. Syst. Evol. Microbiol.">
        <title>The Global Catalogue of Microorganisms (GCM) 10K type strain sequencing project: providing services to taxonomists for standard genome sequencing and annotation.</title>
        <authorList>
            <consortium name="The Broad Institute Genomics Platform"/>
            <consortium name="The Broad Institute Genome Sequencing Center for Infectious Disease"/>
            <person name="Wu L."/>
            <person name="Ma J."/>
        </authorList>
    </citation>
    <scope>NUCLEOTIDE SEQUENCE [LARGE SCALE GENOMIC DNA]</scope>
    <source>
        <strain evidence="6">JCM 17137</strain>
    </source>
</reference>
<dbReference type="InterPro" id="IPR009057">
    <property type="entry name" value="Homeodomain-like_sf"/>
</dbReference>